<keyword evidence="6" id="KW-1185">Reference proteome</keyword>
<dbReference type="HOGENOM" id="CLU_111635_0_0_1"/>
<dbReference type="Proteomes" id="UP000016935">
    <property type="component" value="Unassembled WGS sequence"/>
</dbReference>
<comment type="similarity">
    <text evidence="2">Belongs to the cerato-platanin family.</text>
</comment>
<keyword evidence="3" id="KW-0964">Secreted</keyword>
<protein>
    <recommendedName>
        <fullName evidence="7">Cerato-platanin</fullName>
    </recommendedName>
</protein>
<dbReference type="GO" id="GO:0005576">
    <property type="term" value="C:extracellular region"/>
    <property type="evidence" value="ECO:0007669"/>
    <property type="project" value="UniProtKB-SubCell"/>
</dbReference>
<keyword evidence="4" id="KW-0732">Signal</keyword>
<comment type="subcellular location">
    <subcellularLocation>
        <location evidence="1">Secreted</location>
    </subcellularLocation>
</comment>
<name>R0K4Z7_EXST2</name>
<feature type="chain" id="PRO_5004343826" description="Cerato-platanin" evidence="4">
    <location>
        <begin position="21"/>
        <end position="133"/>
    </location>
</feature>
<dbReference type="OrthoDB" id="4898945at2759"/>
<gene>
    <name evidence="5" type="ORF">SETTUDRAFT_164814</name>
</gene>
<dbReference type="Gene3D" id="2.40.40.10">
    <property type="entry name" value="RlpA-like domain"/>
    <property type="match status" value="1"/>
</dbReference>
<dbReference type="SUPFAM" id="SSF50685">
    <property type="entry name" value="Barwin-like endoglucanases"/>
    <property type="match status" value="1"/>
</dbReference>
<evidence type="ECO:0000256" key="1">
    <source>
        <dbReference type="ARBA" id="ARBA00004613"/>
    </source>
</evidence>
<evidence type="ECO:0000256" key="2">
    <source>
        <dbReference type="ARBA" id="ARBA00010421"/>
    </source>
</evidence>
<dbReference type="CDD" id="cd22778">
    <property type="entry name" value="DPBB_CEPL-like"/>
    <property type="match status" value="1"/>
</dbReference>
<dbReference type="AlphaFoldDB" id="R0K4Z7"/>
<accession>R0K4Z7</accession>
<reference evidence="5 6" key="2">
    <citation type="journal article" date="2013" name="PLoS Genet.">
        <title>Comparative genome structure, secondary metabolite, and effector coding capacity across Cochliobolus pathogens.</title>
        <authorList>
            <person name="Condon B.J."/>
            <person name="Leng Y."/>
            <person name="Wu D."/>
            <person name="Bushley K.E."/>
            <person name="Ohm R.A."/>
            <person name="Otillar R."/>
            <person name="Martin J."/>
            <person name="Schackwitz W."/>
            <person name="Grimwood J."/>
            <person name="MohdZainudin N."/>
            <person name="Xue C."/>
            <person name="Wang R."/>
            <person name="Manning V.A."/>
            <person name="Dhillon B."/>
            <person name="Tu Z.J."/>
            <person name="Steffenson B.J."/>
            <person name="Salamov A."/>
            <person name="Sun H."/>
            <person name="Lowry S."/>
            <person name="LaButti K."/>
            <person name="Han J."/>
            <person name="Copeland A."/>
            <person name="Lindquist E."/>
            <person name="Barry K."/>
            <person name="Schmutz J."/>
            <person name="Baker S.E."/>
            <person name="Ciuffetti L.M."/>
            <person name="Grigoriev I.V."/>
            <person name="Zhong S."/>
            <person name="Turgeon B.G."/>
        </authorList>
    </citation>
    <scope>NUCLEOTIDE SEQUENCE [LARGE SCALE GENOMIC DNA]</scope>
    <source>
        <strain evidence="6">28A</strain>
    </source>
</reference>
<reference evidence="5 6" key="1">
    <citation type="journal article" date="2012" name="PLoS Pathog.">
        <title>Diverse lifestyles and strategies of plant pathogenesis encoded in the genomes of eighteen Dothideomycetes fungi.</title>
        <authorList>
            <person name="Ohm R.A."/>
            <person name="Feau N."/>
            <person name="Henrissat B."/>
            <person name="Schoch C.L."/>
            <person name="Horwitz B.A."/>
            <person name="Barry K.W."/>
            <person name="Condon B.J."/>
            <person name="Copeland A.C."/>
            <person name="Dhillon B."/>
            <person name="Glaser F."/>
            <person name="Hesse C.N."/>
            <person name="Kosti I."/>
            <person name="LaButti K."/>
            <person name="Lindquist E.A."/>
            <person name="Lucas S."/>
            <person name="Salamov A.A."/>
            <person name="Bradshaw R.E."/>
            <person name="Ciuffetti L."/>
            <person name="Hamelin R.C."/>
            <person name="Kema G.H.J."/>
            <person name="Lawrence C."/>
            <person name="Scott J.A."/>
            <person name="Spatafora J.W."/>
            <person name="Turgeon B.G."/>
            <person name="de Wit P.J.G.M."/>
            <person name="Zhong S."/>
            <person name="Goodwin S.B."/>
            <person name="Grigoriev I.V."/>
        </authorList>
    </citation>
    <scope>NUCLEOTIDE SEQUENCE [LARGE SCALE GENOMIC DNA]</scope>
    <source>
        <strain evidence="6">28A</strain>
    </source>
</reference>
<evidence type="ECO:0000313" key="6">
    <source>
        <dbReference type="Proteomes" id="UP000016935"/>
    </source>
</evidence>
<dbReference type="InterPro" id="IPR010829">
    <property type="entry name" value="Cerato-platanin"/>
</dbReference>
<evidence type="ECO:0000256" key="3">
    <source>
        <dbReference type="ARBA" id="ARBA00022525"/>
    </source>
</evidence>
<dbReference type="RefSeq" id="XP_008029147.1">
    <property type="nucleotide sequence ID" value="XM_008030956.1"/>
</dbReference>
<dbReference type="EMBL" id="KB908833">
    <property type="protein sequence ID" value="EOA83432.1"/>
    <property type="molecule type" value="Genomic_DNA"/>
</dbReference>
<evidence type="ECO:0000313" key="5">
    <source>
        <dbReference type="EMBL" id="EOA83432.1"/>
    </source>
</evidence>
<dbReference type="Pfam" id="PF07249">
    <property type="entry name" value="Cerato-platanin"/>
    <property type="match status" value="1"/>
</dbReference>
<organism evidence="5 6">
    <name type="scientific">Exserohilum turcicum (strain 28A)</name>
    <name type="common">Northern leaf blight fungus</name>
    <name type="synonym">Setosphaeria turcica</name>
    <dbReference type="NCBI Taxonomy" id="671987"/>
    <lineage>
        <taxon>Eukaryota</taxon>
        <taxon>Fungi</taxon>
        <taxon>Dikarya</taxon>
        <taxon>Ascomycota</taxon>
        <taxon>Pezizomycotina</taxon>
        <taxon>Dothideomycetes</taxon>
        <taxon>Pleosporomycetidae</taxon>
        <taxon>Pleosporales</taxon>
        <taxon>Pleosporineae</taxon>
        <taxon>Pleosporaceae</taxon>
        <taxon>Exserohilum</taxon>
    </lineage>
</organism>
<evidence type="ECO:0008006" key="7">
    <source>
        <dbReference type="Google" id="ProtNLM"/>
    </source>
</evidence>
<proteinExistence type="inferred from homology"/>
<dbReference type="GeneID" id="19399251"/>
<feature type="signal peptide" evidence="4">
    <location>
        <begin position="1"/>
        <end position="20"/>
    </location>
</feature>
<sequence>MKFSAAVSAAVLGFASMASAITVKYDTGYDDASRSMNDVSCSDGPNGLVGRYPTQGKLPLFPNVGAYSGISGWGSAQCGTCWNLSYNGNTIKVMAIDHAGDGFVLSLAAMNTLTGNQATFWGSIDAQFSATTC</sequence>
<dbReference type="InterPro" id="IPR036908">
    <property type="entry name" value="RlpA-like_sf"/>
</dbReference>
<dbReference type="eggNOG" id="ENOG502SQTH">
    <property type="taxonomic scope" value="Eukaryota"/>
</dbReference>
<evidence type="ECO:0000256" key="4">
    <source>
        <dbReference type="SAM" id="SignalP"/>
    </source>
</evidence>